<evidence type="ECO:0000313" key="6">
    <source>
        <dbReference type="EMBL" id="TDT52001.1"/>
    </source>
</evidence>
<dbReference type="SMART" id="SM00642">
    <property type="entry name" value="Aamy"/>
    <property type="match status" value="1"/>
</dbReference>
<dbReference type="Gene3D" id="2.60.40.1180">
    <property type="entry name" value="Golgi alpha-mannosidase II"/>
    <property type="match status" value="1"/>
</dbReference>
<dbReference type="AlphaFoldDB" id="A0A4R7KEK1"/>
<reference evidence="6 7" key="1">
    <citation type="submission" date="2019-03" db="EMBL/GenBank/DDBJ databases">
        <title>Genomic Encyclopedia of Type Strains, Phase IV (KMG-IV): sequencing the most valuable type-strain genomes for metagenomic binning, comparative biology and taxonomic classification.</title>
        <authorList>
            <person name="Goeker M."/>
        </authorList>
    </citation>
    <scope>NUCLEOTIDE SEQUENCE [LARGE SCALE GENOMIC DNA]</scope>
    <source>
        <strain evidence="6 7">DSM 24455</strain>
    </source>
</reference>
<comment type="similarity">
    <text evidence="1 4">Belongs to the glycosyl hydrolase 13 family.</text>
</comment>
<dbReference type="OrthoDB" id="9805159at2"/>
<dbReference type="Pfam" id="PF02903">
    <property type="entry name" value="Alpha-amylase_N"/>
    <property type="match status" value="1"/>
</dbReference>
<dbReference type="InterPro" id="IPR006046">
    <property type="entry name" value="Alpha_amylase"/>
</dbReference>
<dbReference type="SUPFAM" id="SSF81296">
    <property type="entry name" value="E set domains"/>
    <property type="match status" value="1"/>
</dbReference>
<dbReference type="InterPro" id="IPR006047">
    <property type="entry name" value="GH13_cat_dom"/>
</dbReference>
<evidence type="ECO:0000256" key="3">
    <source>
        <dbReference type="ARBA" id="ARBA00023295"/>
    </source>
</evidence>
<evidence type="ECO:0000256" key="2">
    <source>
        <dbReference type="ARBA" id="ARBA00022801"/>
    </source>
</evidence>
<proteinExistence type="inferred from homology"/>
<keyword evidence="3 6" id="KW-0326">Glycosidase</keyword>
<evidence type="ECO:0000313" key="7">
    <source>
        <dbReference type="Proteomes" id="UP000295325"/>
    </source>
</evidence>
<evidence type="ECO:0000256" key="1">
    <source>
        <dbReference type="ARBA" id="ARBA00008061"/>
    </source>
</evidence>
<dbReference type="Proteomes" id="UP000295325">
    <property type="component" value="Unassembled WGS sequence"/>
</dbReference>
<accession>A0A4R7KEK1</accession>
<organism evidence="6 7">
    <name type="scientific">Fonticella tunisiensis</name>
    <dbReference type="NCBI Taxonomy" id="1096341"/>
    <lineage>
        <taxon>Bacteria</taxon>
        <taxon>Bacillati</taxon>
        <taxon>Bacillota</taxon>
        <taxon>Clostridia</taxon>
        <taxon>Eubacteriales</taxon>
        <taxon>Clostridiaceae</taxon>
        <taxon>Fonticella</taxon>
    </lineage>
</organism>
<name>A0A4R7KEK1_9CLOT</name>
<dbReference type="InterPro" id="IPR017853">
    <property type="entry name" value="GH"/>
</dbReference>
<dbReference type="Gene3D" id="2.60.40.10">
    <property type="entry name" value="Immunoglobulins"/>
    <property type="match status" value="1"/>
</dbReference>
<dbReference type="RefSeq" id="WP_133628526.1">
    <property type="nucleotide sequence ID" value="NZ_SOAZ01000015.1"/>
</dbReference>
<comment type="caution">
    <text evidence="6">The sequence shown here is derived from an EMBL/GenBank/DDBJ whole genome shotgun (WGS) entry which is preliminary data.</text>
</comment>
<dbReference type="CDD" id="cd02857">
    <property type="entry name" value="E_set_CDase_PDE_N"/>
    <property type="match status" value="1"/>
</dbReference>
<gene>
    <name evidence="6" type="ORF">EDD71_11532</name>
</gene>
<keyword evidence="7" id="KW-1185">Reference proteome</keyword>
<dbReference type="InterPro" id="IPR004185">
    <property type="entry name" value="Glyco_hydro_13_lg-like_dom"/>
</dbReference>
<dbReference type="SUPFAM" id="SSF51445">
    <property type="entry name" value="(Trans)glycosidases"/>
    <property type="match status" value="1"/>
</dbReference>
<dbReference type="EMBL" id="SOAZ01000015">
    <property type="protein sequence ID" value="TDT52001.1"/>
    <property type="molecule type" value="Genomic_DNA"/>
</dbReference>
<sequence length="568" mass="67859">MLKEAIYHKSDSTYAYPLNEKRLCIKLRTKKNDLKRVTLCYGDRYEPVSPITIFEKDMDLTYRDELFDYFEIIIEPDFNRICYYFRLEDENEVLIYSQRRFYETPPMDRNRYFMFSCICKGDLYEGHKWWTQSVFYQIFVDRFNKEKIDDNWFMDPTPERIFGGNLKGIIDKLDYLEDLGVNCIYLTPIFESKSNHKYDTLDYYKIDRGFGDEETFRELVEACHSRGIRVVLDAVFNHTSSNFFAFRDAIERGKESPYFDWYFIKNRDEYKTFGYTKLMPKLNTASEGTKRYLLDIGRYWVEKYDIDGWRLDVANEIDHKFWRSFREEIKRVKSDAIIIGEVWDGAESYLQGDQFDSAMNYPFMYILLEYFAKGSIDLQKFDWEINNLFVRYRMDIRKNLLNLLDSHDTSRFLYECGNDVERLKSAVFYMMTTIGIPMIFYGDEAGISGANDPDCRRTMNFDNINYDLHSFYKKLIKIRRGSSALMEGEYRTVKVTDSLYAYRRVTEDEEVVCVFNNGDREEEFILENCGKVVSELLSEAKYICDEGRLKLSTKPGDKYIFRCQPPEN</sequence>
<dbReference type="SUPFAM" id="SSF51011">
    <property type="entry name" value="Glycosyl hydrolase domain"/>
    <property type="match status" value="1"/>
</dbReference>
<evidence type="ECO:0000256" key="4">
    <source>
        <dbReference type="RuleBase" id="RU003615"/>
    </source>
</evidence>
<dbReference type="InterPro" id="IPR045857">
    <property type="entry name" value="O16G_dom_2"/>
</dbReference>
<dbReference type="PRINTS" id="PR00110">
    <property type="entry name" value="ALPHAAMYLASE"/>
</dbReference>
<keyword evidence="2" id="KW-0378">Hydrolase</keyword>
<dbReference type="GO" id="GO:0004556">
    <property type="term" value="F:alpha-amylase activity"/>
    <property type="evidence" value="ECO:0007669"/>
    <property type="project" value="InterPro"/>
</dbReference>
<protein>
    <submittedName>
        <fullName evidence="6">Glycosidase</fullName>
    </submittedName>
</protein>
<dbReference type="Pfam" id="PF00128">
    <property type="entry name" value="Alpha-amylase"/>
    <property type="match status" value="1"/>
</dbReference>
<dbReference type="Gene3D" id="3.90.400.10">
    <property type="entry name" value="Oligo-1,6-glucosidase, Domain 2"/>
    <property type="match status" value="1"/>
</dbReference>
<dbReference type="PANTHER" id="PTHR10357:SF210">
    <property type="entry name" value="MALTODEXTRIN GLUCOSIDASE"/>
    <property type="match status" value="1"/>
</dbReference>
<dbReference type="Gene3D" id="3.20.20.80">
    <property type="entry name" value="Glycosidases"/>
    <property type="match status" value="1"/>
</dbReference>
<evidence type="ECO:0000259" key="5">
    <source>
        <dbReference type="SMART" id="SM00642"/>
    </source>
</evidence>
<dbReference type="GO" id="GO:0043169">
    <property type="term" value="F:cation binding"/>
    <property type="evidence" value="ECO:0007669"/>
    <property type="project" value="InterPro"/>
</dbReference>
<dbReference type="CDD" id="cd11338">
    <property type="entry name" value="AmyAc_CMD"/>
    <property type="match status" value="1"/>
</dbReference>
<dbReference type="InterPro" id="IPR013783">
    <property type="entry name" value="Ig-like_fold"/>
</dbReference>
<dbReference type="InterPro" id="IPR013780">
    <property type="entry name" value="Glyco_hydro_b"/>
</dbReference>
<dbReference type="GO" id="GO:0005975">
    <property type="term" value="P:carbohydrate metabolic process"/>
    <property type="evidence" value="ECO:0007669"/>
    <property type="project" value="InterPro"/>
</dbReference>
<dbReference type="PANTHER" id="PTHR10357">
    <property type="entry name" value="ALPHA-AMYLASE FAMILY MEMBER"/>
    <property type="match status" value="1"/>
</dbReference>
<feature type="domain" description="Glycosyl hydrolase family 13 catalytic" evidence="5">
    <location>
        <begin position="137"/>
        <end position="479"/>
    </location>
</feature>
<dbReference type="InterPro" id="IPR014756">
    <property type="entry name" value="Ig_E-set"/>
</dbReference>